<protein>
    <submittedName>
        <fullName evidence="1">Uncharacterized protein</fullName>
    </submittedName>
</protein>
<reference evidence="2" key="1">
    <citation type="submission" date="2016-10" db="EMBL/GenBank/DDBJ databases">
        <authorList>
            <person name="Varghese N."/>
            <person name="Submissions S."/>
        </authorList>
    </citation>
    <scope>NUCLEOTIDE SEQUENCE [LARGE SCALE GENOMIC DNA]</scope>
    <source>
        <strain evidence="2">DSM 44796</strain>
    </source>
</reference>
<proteinExistence type="predicted"/>
<gene>
    <name evidence="1" type="ORF">SAMN04488074_107331</name>
</gene>
<dbReference type="AlphaFoldDB" id="A0A1G9FE71"/>
<evidence type="ECO:0000313" key="2">
    <source>
        <dbReference type="Proteomes" id="UP000199682"/>
    </source>
</evidence>
<sequence length="167" mass="18530">MHEYPHDKETALRKRVLGVLAGLLATVGSAFGVAASPAAADTVDPWSQCGSDYVVKYKIEIKERQPVGDPDNISAVGTLWVMRNRSSDTHCVLTTKKYRTERWTAAGIGYVSESGYRVLDADNYVDFAGPAYLERNDRTLKAYGRVGDGKVWVRCTTSCWLHDFAYS</sequence>
<dbReference type="EMBL" id="FNET01000007">
    <property type="protein sequence ID" value="SDK86669.1"/>
    <property type="molecule type" value="Genomic_DNA"/>
</dbReference>
<dbReference type="Proteomes" id="UP000199682">
    <property type="component" value="Unassembled WGS sequence"/>
</dbReference>
<name>A0A1G9FE71_9PSEU</name>
<accession>A0A1G9FE71</accession>
<organism evidence="1 2">
    <name type="scientific">Lentzea albidocapillata subsp. violacea</name>
    <dbReference type="NCBI Taxonomy" id="128104"/>
    <lineage>
        <taxon>Bacteria</taxon>
        <taxon>Bacillati</taxon>
        <taxon>Actinomycetota</taxon>
        <taxon>Actinomycetes</taxon>
        <taxon>Pseudonocardiales</taxon>
        <taxon>Pseudonocardiaceae</taxon>
        <taxon>Lentzea</taxon>
    </lineage>
</organism>
<evidence type="ECO:0000313" key="1">
    <source>
        <dbReference type="EMBL" id="SDK86669.1"/>
    </source>
</evidence>